<dbReference type="PANTHER" id="PTHR35309:SF4">
    <property type="entry name" value="TOCOPHEROL CYCLASE"/>
    <property type="match status" value="1"/>
</dbReference>
<name>A0A8J7AJN0_9CYAN</name>
<dbReference type="InterPro" id="IPR025893">
    <property type="entry name" value="Tocopherol_cyclase"/>
</dbReference>
<dbReference type="EMBL" id="JADEXG010000090">
    <property type="protein sequence ID" value="MBE9080189.1"/>
    <property type="molecule type" value="Genomic_DNA"/>
</dbReference>
<evidence type="ECO:0000313" key="3">
    <source>
        <dbReference type="Proteomes" id="UP000636505"/>
    </source>
</evidence>
<keyword evidence="3" id="KW-1185">Reference proteome</keyword>
<evidence type="ECO:0000313" key="2">
    <source>
        <dbReference type="EMBL" id="MBE9080189.1"/>
    </source>
</evidence>
<dbReference type="PANTHER" id="PTHR35309">
    <property type="match status" value="1"/>
</dbReference>
<dbReference type="AlphaFoldDB" id="A0A8J7AJN0"/>
<feature type="region of interest" description="Disordered" evidence="1">
    <location>
        <begin position="350"/>
        <end position="369"/>
    </location>
</feature>
<dbReference type="GO" id="GO:0009976">
    <property type="term" value="F:tocopherol cyclase activity"/>
    <property type="evidence" value="ECO:0007669"/>
    <property type="project" value="InterPro"/>
</dbReference>
<dbReference type="Proteomes" id="UP000636505">
    <property type="component" value="Unassembled WGS sequence"/>
</dbReference>
<gene>
    <name evidence="2" type="ORF">IQ241_23355</name>
</gene>
<proteinExistence type="predicted"/>
<dbReference type="Pfam" id="PF14249">
    <property type="entry name" value="Tocopherol_cycl"/>
    <property type="match status" value="1"/>
</dbReference>
<feature type="compositionally biased region" description="Pro residues" evidence="1">
    <location>
        <begin position="355"/>
        <end position="369"/>
    </location>
</feature>
<sequence>MKPARSSRALQTPHSGYHWTGGQQRFFEGWYFRLTLPQPSQSFAFMYSIDDPARGKPHSGGAAQILGPDEAYCCRTFPDVSRFWAWPEKLGLGHRRGGSGLPGYLEPEVFEQQVSEGYQATATWHQGKLKDPVLGPIRWQYHIRPVYGWGDSPRSQQATAGWLSYLPIFEPGWQVLMAHGLASGWVEWRGQRYDFQDAPAYAEKNWGGAFPSKWFWLQCNAFDGEPHLSLTAAGGLRQVLGWQEEVGLIGLHYRGRFYKFLSTEAELTWQVQPWGHWQMTAKHERTRLILTGHTRDPGTLVRVPTRDGLQFHCRDTTHGQLHLQLWETPATGSPERLILNAHSPLAGLETGGSPWPEPWLKPVHPQPIP</sequence>
<reference evidence="2" key="1">
    <citation type="submission" date="2020-10" db="EMBL/GenBank/DDBJ databases">
        <authorList>
            <person name="Castelo-Branco R."/>
            <person name="Eusebio N."/>
            <person name="Adriana R."/>
            <person name="Vieira A."/>
            <person name="Brugerolle De Fraissinette N."/>
            <person name="Rezende De Castro R."/>
            <person name="Schneider M.P."/>
            <person name="Vasconcelos V."/>
            <person name="Leao P.N."/>
        </authorList>
    </citation>
    <scope>NUCLEOTIDE SEQUENCE</scope>
    <source>
        <strain evidence="2">LEGE 07310</strain>
    </source>
</reference>
<dbReference type="RefSeq" id="WP_193911901.1">
    <property type="nucleotide sequence ID" value="NZ_JADEXG010000090.1"/>
</dbReference>
<organism evidence="2 3">
    <name type="scientific">Vasconcelosia minhoensis LEGE 07310</name>
    <dbReference type="NCBI Taxonomy" id="915328"/>
    <lineage>
        <taxon>Bacteria</taxon>
        <taxon>Bacillati</taxon>
        <taxon>Cyanobacteriota</taxon>
        <taxon>Cyanophyceae</taxon>
        <taxon>Nodosilineales</taxon>
        <taxon>Cymatolegaceae</taxon>
        <taxon>Vasconcelosia</taxon>
        <taxon>Vasconcelosia minhoensis</taxon>
    </lineage>
</organism>
<protein>
    <submittedName>
        <fullName evidence="2">Tocopherol cyclase family protein</fullName>
    </submittedName>
</protein>
<comment type="caution">
    <text evidence="2">The sequence shown here is derived from an EMBL/GenBank/DDBJ whole genome shotgun (WGS) entry which is preliminary data.</text>
</comment>
<evidence type="ECO:0000256" key="1">
    <source>
        <dbReference type="SAM" id="MobiDB-lite"/>
    </source>
</evidence>
<accession>A0A8J7AJN0</accession>